<dbReference type="GO" id="GO:0005829">
    <property type="term" value="C:cytosol"/>
    <property type="evidence" value="ECO:0007669"/>
    <property type="project" value="TreeGrafter"/>
</dbReference>
<dbReference type="GeneTree" id="ENSGT00390000016478"/>
<proteinExistence type="predicted"/>
<reference evidence="4" key="3">
    <citation type="submission" date="2025-09" db="UniProtKB">
        <authorList>
            <consortium name="Ensembl"/>
        </authorList>
    </citation>
    <scope>IDENTIFICATION</scope>
</reference>
<reference evidence="4 5" key="1">
    <citation type="submission" date="2016-06" db="EMBL/GenBank/DDBJ databases">
        <title>Genome of Rhinopithecus bieti.</title>
        <authorList>
            <person name="Wu"/>
            <person name="C.-I. and Zhang"/>
            <person name="Y."/>
        </authorList>
    </citation>
    <scope>NUCLEOTIDE SEQUENCE</scope>
</reference>
<dbReference type="PANTHER" id="PTHR23001">
    <property type="entry name" value="EUKARYOTIC TRANSLATION INITIATION FACTOR"/>
    <property type="match status" value="1"/>
</dbReference>
<evidence type="ECO:0000313" key="4">
    <source>
        <dbReference type="Ensembl" id="ENSRBIP00000043691.1"/>
    </source>
</evidence>
<organism evidence="4 5">
    <name type="scientific">Rhinopithecus bieti</name>
    <name type="common">Black snub-nosed monkey</name>
    <name type="synonym">Pygathrix bieti</name>
    <dbReference type="NCBI Taxonomy" id="61621"/>
    <lineage>
        <taxon>Eukaryota</taxon>
        <taxon>Metazoa</taxon>
        <taxon>Chordata</taxon>
        <taxon>Craniata</taxon>
        <taxon>Vertebrata</taxon>
        <taxon>Euteleostomi</taxon>
        <taxon>Mammalia</taxon>
        <taxon>Eutheria</taxon>
        <taxon>Euarchontoglires</taxon>
        <taxon>Primates</taxon>
        <taxon>Haplorrhini</taxon>
        <taxon>Catarrhini</taxon>
        <taxon>Cercopithecidae</taxon>
        <taxon>Colobinae</taxon>
        <taxon>Rhinopithecus</taxon>
    </lineage>
</organism>
<dbReference type="Ensembl" id="ENSRBIT00000067743.1">
    <property type="protein sequence ID" value="ENSRBIP00000043691.1"/>
    <property type="gene ID" value="ENSRBIG00000045000.1"/>
</dbReference>
<dbReference type="InterPro" id="IPR002735">
    <property type="entry name" value="Transl_init_fac_IF2/IF5_dom"/>
</dbReference>
<evidence type="ECO:0000259" key="3">
    <source>
        <dbReference type="Pfam" id="PF01873"/>
    </source>
</evidence>
<dbReference type="GO" id="GO:0001732">
    <property type="term" value="P:formation of cytoplasmic translation initiation complex"/>
    <property type="evidence" value="ECO:0007669"/>
    <property type="project" value="TreeGrafter"/>
</dbReference>
<dbReference type="AlphaFoldDB" id="A0A2K6N6R3"/>
<evidence type="ECO:0000256" key="2">
    <source>
        <dbReference type="SAM" id="MobiDB-lite"/>
    </source>
</evidence>
<feature type="domain" description="Translation initiation factor IF2/IF5" evidence="3">
    <location>
        <begin position="1"/>
        <end position="40"/>
    </location>
</feature>
<evidence type="ECO:0000313" key="5">
    <source>
        <dbReference type="Proteomes" id="UP000233180"/>
    </source>
</evidence>
<dbReference type="GO" id="GO:0005092">
    <property type="term" value="F:GDP-dissociation inhibitor activity"/>
    <property type="evidence" value="ECO:0007669"/>
    <property type="project" value="TreeGrafter"/>
</dbReference>
<dbReference type="Pfam" id="PF01873">
    <property type="entry name" value="eIF-5_eIF-2B"/>
    <property type="match status" value="1"/>
</dbReference>
<evidence type="ECO:0000256" key="1">
    <source>
        <dbReference type="ARBA" id="ARBA00018059"/>
    </source>
</evidence>
<dbReference type="InterPro" id="IPR045196">
    <property type="entry name" value="IF2/IF5"/>
</dbReference>
<name>A0A2K6N6R3_RHIBE</name>
<reference evidence="4" key="2">
    <citation type="submission" date="2025-08" db="UniProtKB">
        <authorList>
            <consortium name="Ensembl"/>
        </authorList>
    </citation>
    <scope>IDENTIFICATION</scope>
</reference>
<protein>
    <recommendedName>
        <fullName evidence="1">Eukaryotic translation initiation factor 5</fullName>
    </recommendedName>
</protein>
<accession>A0A2K6N6R3</accession>
<sequence>MLDGFIKKFVLCPECESPETDMHVKPKQQTIGNSYKACGYQGMLDTHHKLCTFILKNPPENSDSGTGKKEKEKKNRKGKDKENGSISSSETTLPPPPKKLALLHIRPTYSGGRGKRIT</sequence>
<dbReference type="Proteomes" id="UP000233180">
    <property type="component" value="Unassembled WGS sequence"/>
</dbReference>
<dbReference type="Gene3D" id="2.20.25.350">
    <property type="match status" value="1"/>
</dbReference>
<dbReference type="GO" id="GO:0071074">
    <property type="term" value="F:eukaryotic initiation factor eIF2 binding"/>
    <property type="evidence" value="ECO:0007669"/>
    <property type="project" value="TreeGrafter"/>
</dbReference>
<keyword evidence="5" id="KW-1185">Reference proteome</keyword>
<dbReference type="GO" id="GO:0003743">
    <property type="term" value="F:translation initiation factor activity"/>
    <property type="evidence" value="ECO:0007669"/>
    <property type="project" value="InterPro"/>
</dbReference>
<dbReference type="PANTHER" id="PTHR23001:SF7">
    <property type="entry name" value="EUKARYOTIC TRANSLATION INITIATION FACTOR 5"/>
    <property type="match status" value="1"/>
</dbReference>
<dbReference type="FunFam" id="2.20.25.350:FF:000002">
    <property type="entry name" value="Eukaryotic translation initiation factor 5"/>
    <property type="match status" value="1"/>
</dbReference>
<feature type="compositionally biased region" description="Basic and acidic residues" evidence="2">
    <location>
        <begin position="66"/>
        <end position="83"/>
    </location>
</feature>
<feature type="region of interest" description="Disordered" evidence="2">
    <location>
        <begin position="56"/>
        <end position="118"/>
    </location>
</feature>